<dbReference type="PANTHER" id="PTHR42734:SF5">
    <property type="entry name" value="IRON TRANSPORT SYSTEM ATP-BINDING PROTEIN HI_0361-RELATED"/>
    <property type="match status" value="1"/>
</dbReference>
<feature type="domain" description="ABC transporter" evidence="6">
    <location>
        <begin position="3"/>
        <end position="238"/>
    </location>
</feature>
<dbReference type="FunFam" id="3.40.50.300:FF:000134">
    <property type="entry name" value="Iron-enterobactin ABC transporter ATP-binding protein"/>
    <property type="match status" value="1"/>
</dbReference>
<feature type="compositionally biased region" description="Basic and acidic residues" evidence="5">
    <location>
        <begin position="318"/>
        <end position="329"/>
    </location>
</feature>
<dbReference type="PROSITE" id="PS00211">
    <property type="entry name" value="ABC_TRANSPORTER_1"/>
    <property type="match status" value="1"/>
</dbReference>
<evidence type="ECO:0000313" key="7">
    <source>
        <dbReference type="EMBL" id="PWD80665.1"/>
    </source>
</evidence>
<dbReference type="InterPro" id="IPR003593">
    <property type="entry name" value="AAA+_ATPase"/>
</dbReference>
<sequence length="329" mass="36331">MSIVVDNVSVTYNNGHRAIFDVNFRLDSGTICGLVGVNGSGKSTLFKSIMGLVTPTEGTITIGGMPIKAALKANQIAYVPQTEEVDWNFPVLVEDVVMMGRYGKMGFLRIPSKQDHTMVEEALARVDLLPFRKRQIGELSGGQKKRVFLARALAQESRILLLDEPFTGVDLKTEDSIIELLISLREEGYLMLVSTHNLGSIPEFCDQVILLNQTVLAQGPTETTYTQENLTQTFGGVLREISLQGDHLHDDDDPRSVTVLTDDERPAVFYGYENAQNLKKARDIPCVDSLKMPKQFQNPENSCQASSSTTMKNSADQSSEHRSTGQEVS</sequence>
<dbReference type="GO" id="GO:0016887">
    <property type="term" value="F:ATP hydrolysis activity"/>
    <property type="evidence" value="ECO:0007669"/>
    <property type="project" value="InterPro"/>
</dbReference>
<keyword evidence="3" id="KW-0547">Nucleotide-binding</keyword>
<comment type="similarity">
    <text evidence="1">Belongs to the ABC transporter superfamily.</text>
</comment>
<keyword evidence="2" id="KW-0813">Transport</keyword>
<dbReference type="EMBL" id="QEWQ01000004">
    <property type="protein sequence ID" value="PWD80665.1"/>
    <property type="molecule type" value="Genomic_DNA"/>
</dbReference>
<feature type="region of interest" description="Disordered" evidence="5">
    <location>
        <begin position="292"/>
        <end position="329"/>
    </location>
</feature>
<evidence type="ECO:0000259" key="6">
    <source>
        <dbReference type="PROSITE" id="PS50893"/>
    </source>
</evidence>
<evidence type="ECO:0000256" key="2">
    <source>
        <dbReference type="ARBA" id="ARBA00022448"/>
    </source>
</evidence>
<dbReference type="GO" id="GO:0005524">
    <property type="term" value="F:ATP binding"/>
    <property type="evidence" value="ECO:0007669"/>
    <property type="project" value="UniProtKB-KW"/>
</dbReference>
<dbReference type="InterPro" id="IPR017871">
    <property type="entry name" value="ABC_transporter-like_CS"/>
</dbReference>
<dbReference type="NCBIfam" id="NF011630">
    <property type="entry name" value="PRK15056.1"/>
    <property type="match status" value="1"/>
</dbReference>
<dbReference type="AlphaFoldDB" id="A0A2U2ADC4"/>
<proteinExistence type="inferred from homology"/>
<feature type="compositionally biased region" description="Polar residues" evidence="5">
    <location>
        <begin position="295"/>
        <end position="317"/>
    </location>
</feature>
<dbReference type="Proteomes" id="UP000245020">
    <property type="component" value="Unassembled WGS sequence"/>
</dbReference>
<dbReference type="Gene3D" id="3.40.50.300">
    <property type="entry name" value="P-loop containing nucleotide triphosphate hydrolases"/>
    <property type="match status" value="1"/>
</dbReference>
<protein>
    <submittedName>
        <fullName evidence="7">Manganese/iron ABC transporter ATP-binding protein</fullName>
    </submittedName>
</protein>
<dbReference type="SUPFAM" id="SSF52540">
    <property type="entry name" value="P-loop containing nucleoside triphosphate hydrolases"/>
    <property type="match status" value="1"/>
</dbReference>
<dbReference type="SMART" id="SM00382">
    <property type="entry name" value="AAA"/>
    <property type="match status" value="1"/>
</dbReference>
<reference evidence="8" key="1">
    <citation type="submission" date="2018-05" db="EMBL/GenBank/DDBJ databases">
        <title>Ignatzschineria dubaiensis sp. nov., isolated from necrotic foot tissues of dromedaries (Camelus dromedarius) and associated maggots in Dubai, United Arab Emirates.</title>
        <authorList>
            <person name="Tsang C.C."/>
            <person name="Tang J.Y.M."/>
            <person name="Fong J.Y.H."/>
            <person name="Kinne J."/>
            <person name="Lee H.H."/>
            <person name="Joseph M."/>
            <person name="Jose S."/>
            <person name="Schuster R.K."/>
            <person name="Tang Y."/>
            <person name="Sivakumar S."/>
            <person name="Chen J.H.K."/>
            <person name="Teng J.L.L."/>
            <person name="Lau S.K.P."/>
            <person name="Wernery U."/>
            <person name="Woo P.C.Y."/>
        </authorList>
    </citation>
    <scope>NUCLEOTIDE SEQUENCE [LARGE SCALE GENOMIC DNA]</scope>
    <source>
        <strain evidence="8">KCTC 22644</strain>
    </source>
</reference>
<dbReference type="Pfam" id="PF00005">
    <property type="entry name" value="ABC_tran"/>
    <property type="match status" value="1"/>
</dbReference>
<evidence type="ECO:0000313" key="8">
    <source>
        <dbReference type="Proteomes" id="UP000245020"/>
    </source>
</evidence>
<comment type="caution">
    <text evidence="7">The sequence shown here is derived from an EMBL/GenBank/DDBJ whole genome shotgun (WGS) entry which is preliminary data.</text>
</comment>
<organism evidence="7 8">
    <name type="scientific">Ignatzschineria ureiclastica</name>
    <dbReference type="NCBI Taxonomy" id="472582"/>
    <lineage>
        <taxon>Bacteria</taxon>
        <taxon>Pseudomonadati</taxon>
        <taxon>Pseudomonadota</taxon>
        <taxon>Gammaproteobacteria</taxon>
        <taxon>Cardiobacteriales</taxon>
        <taxon>Ignatzschineriaceae</taxon>
        <taxon>Ignatzschineria</taxon>
    </lineage>
</organism>
<dbReference type="CDD" id="cd03235">
    <property type="entry name" value="ABC_Metallic_Cations"/>
    <property type="match status" value="1"/>
</dbReference>
<keyword evidence="4 7" id="KW-0067">ATP-binding</keyword>
<evidence type="ECO:0000256" key="3">
    <source>
        <dbReference type="ARBA" id="ARBA00022741"/>
    </source>
</evidence>
<keyword evidence="8" id="KW-1185">Reference proteome</keyword>
<dbReference type="InterPro" id="IPR027417">
    <property type="entry name" value="P-loop_NTPase"/>
</dbReference>
<dbReference type="PROSITE" id="PS50893">
    <property type="entry name" value="ABC_TRANSPORTER_2"/>
    <property type="match status" value="1"/>
</dbReference>
<name>A0A2U2ADC4_9GAMM</name>
<dbReference type="OrthoDB" id="9776369at2"/>
<evidence type="ECO:0000256" key="4">
    <source>
        <dbReference type="ARBA" id="ARBA00022840"/>
    </source>
</evidence>
<dbReference type="InterPro" id="IPR003439">
    <property type="entry name" value="ABC_transporter-like_ATP-bd"/>
</dbReference>
<accession>A0A2U2ADC4</accession>
<evidence type="ECO:0000256" key="1">
    <source>
        <dbReference type="ARBA" id="ARBA00005417"/>
    </source>
</evidence>
<evidence type="ECO:0000256" key="5">
    <source>
        <dbReference type="SAM" id="MobiDB-lite"/>
    </source>
</evidence>
<gene>
    <name evidence="7" type="ORF">DC083_05955</name>
</gene>
<dbReference type="PANTHER" id="PTHR42734">
    <property type="entry name" value="METAL TRANSPORT SYSTEM ATP-BINDING PROTEIN TM_0124-RELATED"/>
    <property type="match status" value="1"/>
</dbReference>
<dbReference type="InterPro" id="IPR050153">
    <property type="entry name" value="Metal_Ion_Import_ABC"/>
</dbReference>